<keyword evidence="2" id="KW-0282">Flagellum</keyword>
<dbReference type="EMBL" id="QNTQ01000010">
    <property type="protein sequence ID" value="RBI84615.1"/>
    <property type="molecule type" value="Genomic_DNA"/>
</dbReference>
<dbReference type="RefSeq" id="WP_113289654.1">
    <property type="nucleotide sequence ID" value="NZ_QNTQ01000010.1"/>
</dbReference>
<comment type="caution">
    <text evidence="2">The sequence shown here is derived from an EMBL/GenBank/DDBJ whole genome shotgun (WGS) entry which is preliminary data.</text>
</comment>
<protein>
    <submittedName>
        <fullName evidence="2">Flagellar biosynthesis protein FlgJ</fullName>
    </submittedName>
</protein>
<name>A0A365U7C0_9RHOB</name>
<evidence type="ECO:0000313" key="3">
    <source>
        <dbReference type="Proteomes" id="UP000253370"/>
    </source>
</evidence>
<organism evidence="2 3">
    <name type="scientific">Rhodosalinus halophilus</name>
    <dbReference type="NCBI Taxonomy" id="2259333"/>
    <lineage>
        <taxon>Bacteria</taxon>
        <taxon>Pseudomonadati</taxon>
        <taxon>Pseudomonadota</taxon>
        <taxon>Alphaproteobacteria</taxon>
        <taxon>Rhodobacterales</taxon>
        <taxon>Paracoccaceae</taxon>
        <taxon>Rhodosalinus</taxon>
    </lineage>
</organism>
<accession>A0A365U7C0</accession>
<reference evidence="2 3" key="1">
    <citation type="submission" date="2018-07" db="EMBL/GenBank/DDBJ databases">
        <title>Rhodosalinus sp. strain E84T genomic sequence and assembly.</title>
        <authorList>
            <person name="Liu Z.-W."/>
            <person name="Lu D.-C."/>
        </authorList>
    </citation>
    <scope>NUCLEOTIDE SEQUENCE [LARGE SCALE GENOMIC DNA]</scope>
    <source>
        <strain evidence="2 3">E84</strain>
    </source>
</reference>
<dbReference type="Pfam" id="PF10135">
    <property type="entry name" value="Rod-binding"/>
    <property type="match status" value="1"/>
</dbReference>
<keyword evidence="2" id="KW-0966">Cell projection</keyword>
<dbReference type="OrthoDB" id="7690273at2"/>
<dbReference type="InterPro" id="IPR019301">
    <property type="entry name" value="Flagellar_prot_FlgJ_N"/>
</dbReference>
<feature type="domain" description="Flagellar protein FlgJ N-terminal" evidence="1">
    <location>
        <begin position="39"/>
        <end position="87"/>
    </location>
</feature>
<keyword evidence="2" id="KW-0969">Cilium</keyword>
<evidence type="ECO:0000259" key="1">
    <source>
        <dbReference type="Pfam" id="PF10135"/>
    </source>
</evidence>
<keyword evidence="3" id="KW-1185">Reference proteome</keyword>
<proteinExistence type="predicted"/>
<dbReference type="Proteomes" id="UP000253370">
    <property type="component" value="Unassembled WGS sequence"/>
</dbReference>
<dbReference type="AlphaFoldDB" id="A0A365U7C0"/>
<sequence length="96" mass="9646">MSLPSPLPSSATGPLHASASGASLRGAATRLEAVFLAEMLEAAGVGRTPESFGGGAGETQFASFLREAQAQAMAEAGGIGLAEHLFRALSQETTDV</sequence>
<gene>
    <name evidence="2" type="ORF">DRV85_11715</name>
</gene>
<evidence type="ECO:0000313" key="2">
    <source>
        <dbReference type="EMBL" id="RBI84615.1"/>
    </source>
</evidence>